<dbReference type="PIRSF" id="PIRSF029904">
    <property type="entry name" value="UCP029904_pph"/>
    <property type="match status" value="1"/>
</dbReference>
<keyword evidence="3" id="KW-1185">Reference proteome</keyword>
<evidence type="ECO:0000259" key="1">
    <source>
        <dbReference type="Pfam" id="PF03819"/>
    </source>
</evidence>
<dbReference type="InterPro" id="IPR004518">
    <property type="entry name" value="MazG-like_dom"/>
</dbReference>
<name>A0A172WIX9_9EURY</name>
<dbReference type="RefSeq" id="WP_068666690.1">
    <property type="nucleotide sequence ID" value="NZ_CP015520.1"/>
</dbReference>
<dbReference type="PANTHER" id="PTHR42692:SF1">
    <property type="entry name" value="NUCLEOTIDE PYROPHOSPHOHYDROLASE"/>
    <property type="match status" value="1"/>
</dbReference>
<dbReference type="EMBL" id="CP015520">
    <property type="protein sequence ID" value="ANF23235.1"/>
    <property type="molecule type" value="Genomic_DNA"/>
</dbReference>
<dbReference type="Pfam" id="PF03819">
    <property type="entry name" value="MazG"/>
    <property type="match status" value="1"/>
</dbReference>
<dbReference type="Proteomes" id="UP000076969">
    <property type="component" value="Chromosome"/>
</dbReference>
<sequence>MNEYQQRVDKLVREFGGYWKPFEMLAALVEEIGELSDELLKLEGVKGAGSQKKLREELGDVMFALSCIANYYQVDLLEALDESIRKYGERDAERWKNP</sequence>
<dbReference type="OrthoDB" id="85269at2157"/>
<dbReference type="GeneID" id="28496263"/>
<dbReference type="AlphaFoldDB" id="A0A172WIX9"/>
<feature type="domain" description="NTP pyrophosphohydrolase MazG-like" evidence="1">
    <location>
        <begin position="23"/>
        <end position="95"/>
    </location>
</feature>
<accession>A0A172WIX9</accession>
<dbReference type="PANTHER" id="PTHR42692">
    <property type="entry name" value="NUCLEOTIDE PYROPHOSPHOHYDROLASE"/>
    <property type="match status" value="1"/>
</dbReference>
<dbReference type="Gene3D" id="1.10.287.1080">
    <property type="entry name" value="MazG-like"/>
    <property type="match status" value="1"/>
</dbReference>
<dbReference type="STRING" id="1712654.A7C91_08675"/>
<reference evidence="3" key="1">
    <citation type="journal article" date="2016" name="Syst. Appl. Microbiol.">
        <title>Thermococcus piezophilus sp. nov., a novel hyperthermophilic and piezophilic archaeon with a broad pressure range for growth, isolated from a deepest hydrothermal vent at the Mid-Cayman Rise.</title>
        <authorList>
            <person name="Dalmasso C."/>
            <person name="Oger P."/>
            <person name="Selva G."/>
            <person name="Courtine D."/>
            <person name="L'Haridon S."/>
            <person name="Garlaschelli A."/>
            <person name="Roussel E."/>
            <person name="Miyazaki J."/>
            <person name="Reveillaud J."/>
            <person name="Jebbar M."/>
            <person name="Takai K."/>
            <person name="Maignien L."/>
            <person name="Alain K."/>
        </authorList>
    </citation>
    <scope>NUCLEOTIDE SEQUENCE [LARGE SCALE GENOMIC DNA]</scope>
    <source>
        <strain evidence="3">CDGS</strain>
    </source>
</reference>
<dbReference type="InterPro" id="IPR047046">
    <property type="entry name" value="YpjD/YvdC"/>
</dbReference>
<evidence type="ECO:0000313" key="3">
    <source>
        <dbReference type="Proteomes" id="UP000076969"/>
    </source>
</evidence>
<gene>
    <name evidence="2" type="ORF">A7C91_08675</name>
</gene>
<dbReference type="InterPro" id="IPR012359">
    <property type="entry name" value="MazG-related_YpjD"/>
</dbReference>
<proteinExistence type="predicted"/>
<evidence type="ECO:0000313" key="2">
    <source>
        <dbReference type="EMBL" id="ANF23235.1"/>
    </source>
</evidence>
<dbReference type="KEGG" id="tpie:A7C91_08675"/>
<organism evidence="2 3">
    <name type="scientific">Thermococcus piezophilus</name>
    <dbReference type="NCBI Taxonomy" id="1712654"/>
    <lineage>
        <taxon>Archaea</taxon>
        <taxon>Methanobacteriati</taxon>
        <taxon>Methanobacteriota</taxon>
        <taxon>Thermococci</taxon>
        <taxon>Thermococcales</taxon>
        <taxon>Thermococcaceae</taxon>
        <taxon>Thermococcus</taxon>
    </lineage>
</organism>
<dbReference type="SUPFAM" id="SSF101386">
    <property type="entry name" value="all-alpha NTP pyrophosphatases"/>
    <property type="match status" value="1"/>
</dbReference>
<protein>
    <recommendedName>
        <fullName evidence="1">NTP pyrophosphohydrolase MazG-like domain-containing protein</fullName>
    </recommendedName>
</protein>